<keyword evidence="2" id="KW-0732">Signal</keyword>
<dbReference type="EMBL" id="NBTY01000212">
    <property type="protein sequence ID" value="OTP65839.1"/>
    <property type="molecule type" value="Genomic_DNA"/>
</dbReference>
<evidence type="ECO:0000313" key="3">
    <source>
        <dbReference type="EMBL" id="OTP65839.1"/>
    </source>
</evidence>
<feature type="signal peptide" evidence="2">
    <location>
        <begin position="1"/>
        <end position="20"/>
    </location>
</feature>
<evidence type="ECO:0000313" key="4">
    <source>
        <dbReference type="Proteomes" id="UP000194546"/>
    </source>
</evidence>
<comment type="caution">
    <text evidence="3">The sequence shown here is derived from an EMBL/GenBank/DDBJ whole genome shotgun (WGS) entry which is preliminary data.</text>
</comment>
<evidence type="ECO:0008006" key="5">
    <source>
        <dbReference type="Google" id="ProtNLM"/>
    </source>
</evidence>
<accession>A0A242M424</accession>
<feature type="region of interest" description="Disordered" evidence="1">
    <location>
        <begin position="95"/>
        <end position="114"/>
    </location>
</feature>
<reference evidence="3 4" key="1">
    <citation type="submission" date="2017-03" db="EMBL/GenBank/DDBJ databases">
        <title>Genome analysis of strain PAMC 26510.</title>
        <authorList>
            <person name="Oh H.-M."/>
            <person name="Yang J.-A."/>
        </authorList>
    </citation>
    <scope>NUCLEOTIDE SEQUENCE [LARGE SCALE GENOMIC DNA]</scope>
    <source>
        <strain evidence="3 4">PAMC 26510</strain>
    </source>
</reference>
<evidence type="ECO:0000256" key="2">
    <source>
        <dbReference type="SAM" id="SignalP"/>
    </source>
</evidence>
<protein>
    <recommendedName>
        <fullName evidence="5">Secreted protein</fullName>
    </recommendedName>
</protein>
<evidence type="ECO:0000256" key="1">
    <source>
        <dbReference type="SAM" id="MobiDB-lite"/>
    </source>
</evidence>
<gene>
    <name evidence="3" type="ORF">PAMC26510_37025</name>
</gene>
<name>A0A242M424_CABSO</name>
<proteinExistence type="predicted"/>
<organism evidence="3 4">
    <name type="scientific">Caballeronia sordidicola</name>
    <name type="common">Burkholderia sordidicola</name>
    <dbReference type="NCBI Taxonomy" id="196367"/>
    <lineage>
        <taxon>Bacteria</taxon>
        <taxon>Pseudomonadati</taxon>
        <taxon>Pseudomonadota</taxon>
        <taxon>Betaproteobacteria</taxon>
        <taxon>Burkholderiales</taxon>
        <taxon>Burkholderiaceae</taxon>
        <taxon>Caballeronia</taxon>
    </lineage>
</organism>
<dbReference type="AlphaFoldDB" id="A0A242M424"/>
<sequence length="148" mass="16332">MLALALVPCLILCCLVPSRAASHAPRRFAHRPEKRVPTRPGPLMQLVCHASLYACSSGLRGVPARSLDRMANGASMCWRVPWIVARVHARSGTKFRFPGRDETPRQGTSWAQPPSAFALGRTNLDHEEFRGTELTMNALLWCARGKTA</sequence>
<feature type="chain" id="PRO_5012173276" description="Secreted protein" evidence="2">
    <location>
        <begin position="21"/>
        <end position="148"/>
    </location>
</feature>
<dbReference type="Proteomes" id="UP000194546">
    <property type="component" value="Unassembled WGS sequence"/>
</dbReference>